<comment type="caution">
    <text evidence="2">The sequence shown here is derived from an EMBL/GenBank/DDBJ whole genome shotgun (WGS) entry which is preliminary data.</text>
</comment>
<dbReference type="EMBL" id="CATNWA010000330">
    <property type="protein sequence ID" value="CAI9536556.1"/>
    <property type="molecule type" value="Genomic_DNA"/>
</dbReference>
<keyword evidence="3" id="KW-1185">Reference proteome</keyword>
<protein>
    <submittedName>
        <fullName evidence="2">Uncharacterized protein</fullName>
    </submittedName>
</protein>
<proteinExistence type="predicted"/>
<evidence type="ECO:0000313" key="3">
    <source>
        <dbReference type="Proteomes" id="UP001162483"/>
    </source>
</evidence>
<gene>
    <name evidence="2" type="ORF">SPARVUS_LOCUS1043801</name>
</gene>
<name>A0ABN9APP6_9NEOB</name>
<feature type="region of interest" description="Disordered" evidence="1">
    <location>
        <begin position="1"/>
        <end position="61"/>
    </location>
</feature>
<accession>A0ABN9APP6</accession>
<organism evidence="2 3">
    <name type="scientific">Staurois parvus</name>
    <dbReference type="NCBI Taxonomy" id="386267"/>
    <lineage>
        <taxon>Eukaryota</taxon>
        <taxon>Metazoa</taxon>
        <taxon>Chordata</taxon>
        <taxon>Craniata</taxon>
        <taxon>Vertebrata</taxon>
        <taxon>Euteleostomi</taxon>
        <taxon>Amphibia</taxon>
        <taxon>Batrachia</taxon>
        <taxon>Anura</taxon>
        <taxon>Neobatrachia</taxon>
        <taxon>Ranoidea</taxon>
        <taxon>Ranidae</taxon>
        <taxon>Staurois</taxon>
    </lineage>
</organism>
<evidence type="ECO:0000313" key="2">
    <source>
        <dbReference type="EMBL" id="CAI9536556.1"/>
    </source>
</evidence>
<evidence type="ECO:0000256" key="1">
    <source>
        <dbReference type="SAM" id="MobiDB-lite"/>
    </source>
</evidence>
<sequence>MGPLCPCSNSKKPMKKVPGASHGAPPTDLGPSGSARVSKWSVRPWSGRTGRNGGKFENDKK</sequence>
<reference evidence="2" key="1">
    <citation type="submission" date="2023-05" db="EMBL/GenBank/DDBJ databases">
        <authorList>
            <person name="Stuckert A."/>
        </authorList>
    </citation>
    <scope>NUCLEOTIDE SEQUENCE</scope>
</reference>
<dbReference type="Proteomes" id="UP001162483">
    <property type="component" value="Unassembled WGS sequence"/>
</dbReference>